<proteinExistence type="predicted"/>
<protein>
    <submittedName>
        <fullName evidence="2">Xylose isomerase-like protein</fullName>
    </submittedName>
</protein>
<evidence type="ECO:0000259" key="1">
    <source>
        <dbReference type="Pfam" id="PF01261"/>
    </source>
</evidence>
<sequence>MPCHAAISSMSLGRAWVHSLTAKLDQCAAHGIKGIEFFYEDLEYLAREFPGGATAANQLRAAMLIRQWCDVRGITIICLQPFMHYEGLRDRNEHASRIEQMRLWIRLAKVLETDLIAIPSSFLPATQVSGDVALIVDDLREVADMGAREYPPMRFCYEALGWGTHVDTWEQSWDVVKRVDRPNFGLCLDTFNIAARIYADPAADGGKTPNADAAVRASMQRLVADVDVRKLFMLQLVDAERLATPLREGHEFYNADQPARMSWSRNCRLFYGEKDEGAYLPTKEIAETIIHGLKYEGWVSAELFNRCMAYEDPDTPMKLAQRAAVSWKKFVRDLGIEDGDAVRPMYNHFSEPHHRL</sequence>
<evidence type="ECO:0000313" key="3">
    <source>
        <dbReference type="Proteomes" id="UP001365128"/>
    </source>
</evidence>
<dbReference type="InterPro" id="IPR036237">
    <property type="entry name" value="Xyl_isomerase-like_sf"/>
</dbReference>
<dbReference type="SUPFAM" id="SSF51658">
    <property type="entry name" value="Xylose isomerase-like"/>
    <property type="match status" value="1"/>
</dbReference>
<reference evidence="2 3" key="1">
    <citation type="submission" date="2024-04" db="EMBL/GenBank/DDBJ databases">
        <title>Phyllosticta paracitricarpa is synonymous to the EU quarantine fungus P. citricarpa based on phylogenomic analyses.</title>
        <authorList>
            <consortium name="Lawrence Berkeley National Laboratory"/>
            <person name="Van Ingen-Buijs V.A."/>
            <person name="Van Westerhoven A.C."/>
            <person name="Haridas S."/>
            <person name="Skiadas P."/>
            <person name="Martin F."/>
            <person name="Groenewald J.Z."/>
            <person name="Crous P.W."/>
            <person name="Seidl M.F."/>
        </authorList>
    </citation>
    <scope>NUCLEOTIDE SEQUENCE [LARGE SCALE GENOMIC DNA]</scope>
    <source>
        <strain evidence="2 3">CBS 122670</strain>
    </source>
</reference>
<keyword evidence="3" id="KW-1185">Reference proteome</keyword>
<comment type="caution">
    <text evidence="2">The sequence shown here is derived from an EMBL/GenBank/DDBJ whole genome shotgun (WGS) entry which is preliminary data.</text>
</comment>
<name>A0ABR1LV35_9PEZI</name>
<dbReference type="InterPro" id="IPR050312">
    <property type="entry name" value="IolE/XylAMocC-like"/>
</dbReference>
<evidence type="ECO:0000313" key="2">
    <source>
        <dbReference type="EMBL" id="KAK7537632.1"/>
    </source>
</evidence>
<dbReference type="Gene3D" id="3.20.20.150">
    <property type="entry name" value="Divalent-metal-dependent TIM barrel enzymes"/>
    <property type="match status" value="1"/>
</dbReference>
<dbReference type="PANTHER" id="PTHR12110">
    <property type="entry name" value="HYDROXYPYRUVATE ISOMERASE"/>
    <property type="match status" value="1"/>
</dbReference>
<accession>A0ABR1LV35</accession>
<dbReference type="PANTHER" id="PTHR12110:SF21">
    <property type="entry name" value="XYLOSE ISOMERASE-LIKE TIM BARREL DOMAIN-CONTAINING PROTEIN"/>
    <property type="match status" value="1"/>
</dbReference>
<dbReference type="EMBL" id="JBBPDW010000034">
    <property type="protein sequence ID" value="KAK7537632.1"/>
    <property type="molecule type" value="Genomic_DNA"/>
</dbReference>
<organism evidence="2 3">
    <name type="scientific">Phyllosticta citricarpa</name>
    <dbReference type="NCBI Taxonomy" id="55181"/>
    <lineage>
        <taxon>Eukaryota</taxon>
        <taxon>Fungi</taxon>
        <taxon>Dikarya</taxon>
        <taxon>Ascomycota</taxon>
        <taxon>Pezizomycotina</taxon>
        <taxon>Dothideomycetes</taxon>
        <taxon>Dothideomycetes incertae sedis</taxon>
        <taxon>Botryosphaeriales</taxon>
        <taxon>Phyllostictaceae</taxon>
        <taxon>Phyllosticta</taxon>
    </lineage>
</organism>
<dbReference type="Pfam" id="PF01261">
    <property type="entry name" value="AP_endonuc_2"/>
    <property type="match status" value="1"/>
</dbReference>
<gene>
    <name evidence="2" type="ORF">IWX46DRAFT_531198</name>
</gene>
<feature type="domain" description="Xylose isomerase-like TIM barrel" evidence="1">
    <location>
        <begin position="24"/>
        <end position="315"/>
    </location>
</feature>
<dbReference type="InterPro" id="IPR013022">
    <property type="entry name" value="Xyl_isomerase-like_TIM-brl"/>
</dbReference>
<dbReference type="Proteomes" id="UP001365128">
    <property type="component" value="Unassembled WGS sequence"/>
</dbReference>